<feature type="domain" description="Mon2/Sec7/BIG1-like HUS" evidence="4">
    <location>
        <begin position="224"/>
        <end position="332"/>
    </location>
</feature>
<dbReference type="InterPro" id="IPR032691">
    <property type="entry name" value="Mon2/Sec7/BIG1-like_HUS"/>
</dbReference>
<evidence type="ECO:0000259" key="4">
    <source>
        <dbReference type="Pfam" id="PF12783"/>
    </source>
</evidence>
<feature type="transmembrane region" description="Helical" evidence="3">
    <location>
        <begin position="577"/>
        <end position="602"/>
    </location>
</feature>
<dbReference type="STRING" id="4555.K3XQT7"/>
<evidence type="ECO:0000256" key="3">
    <source>
        <dbReference type="SAM" id="Phobius"/>
    </source>
</evidence>
<dbReference type="InParanoid" id="K3XQT7"/>
<keyword evidence="2" id="KW-0653">Protein transport</keyword>
<dbReference type="PANTHER" id="PTHR34199">
    <property type="entry name" value="NUMOD3 MOTIF FAMILY PROTEIN, EXPRESSED"/>
    <property type="match status" value="1"/>
</dbReference>
<keyword evidence="1" id="KW-0813">Transport</keyword>
<evidence type="ECO:0000256" key="1">
    <source>
        <dbReference type="ARBA" id="ARBA00022448"/>
    </source>
</evidence>
<dbReference type="Gramene" id="KQL07189">
    <property type="protein sequence ID" value="KQL07189"/>
    <property type="gene ID" value="SETIT_004274mg"/>
</dbReference>
<protein>
    <recommendedName>
        <fullName evidence="8">Protein MON2 homolog</fullName>
    </recommendedName>
</protein>
<reference evidence="6" key="2">
    <citation type="submission" date="2018-08" db="UniProtKB">
        <authorList>
            <consortium name="EnsemblPlants"/>
        </authorList>
    </citation>
    <scope>IDENTIFICATION</scope>
    <source>
        <strain evidence="6">Yugu1</strain>
    </source>
</reference>
<dbReference type="GO" id="GO:0015031">
    <property type="term" value="P:protein transport"/>
    <property type="evidence" value="ECO:0007669"/>
    <property type="project" value="UniProtKB-KW"/>
</dbReference>
<dbReference type="AlphaFoldDB" id="K3XQT7"/>
<keyword evidence="3" id="KW-1133">Transmembrane helix</keyword>
<dbReference type="Pfam" id="PF12783">
    <property type="entry name" value="Sec7-like_HUS"/>
    <property type="match status" value="1"/>
</dbReference>
<dbReference type="SUPFAM" id="SSF48371">
    <property type="entry name" value="ARM repeat"/>
    <property type="match status" value="1"/>
</dbReference>
<feature type="domain" description="Mon2/Sec7/BIG1-like dimerisation and cyclophilin-binding" evidence="5">
    <location>
        <begin position="3"/>
        <end position="170"/>
    </location>
</feature>
<dbReference type="HOGENOM" id="CLU_412463_0_0_1"/>
<keyword evidence="7" id="KW-1185">Reference proteome</keyword>
<dbReference type="EnsemblPlants" id="KQL07189">
    <property type="protein sequence ID" value="KQL07189"/>
    <property type="gene ID" value="SETIT_004274mg"/>
</dbReference>
<reference evidence="7" key="1">
    <citation type="journal article" date="2012" name="Nat. Biotechnol.">
        <title>Reference genome sequence of the model plant Setaria.</title>
        <authorList>
            <person name="Bennetzen J.L."/>
            <person name="Schmutz J."/>
            <person name="Wang H."/>
            <person name="Percifield R."/>
            <person name="Hawkins J."/>
            <person name="Pontaroli A.C."/>
            <person name="Estep M."/>
            <person name="Feng L."/>
            <person name="Vaughn J.N."/>
            <person name="Grimwood J."/>
            <person name="Jenkins J."/>
            <person name="Barry K."/>
            <person name="Lindquist E."/>
            <person name="Hellsten U."/>
            <person name="Deshpande S."/>
            <person name="Wang X."/>
            <person name="Wu X."/>
            <person name="Mitros T."/>
            <person name="Triplett J."/>
            <person name="Yang X."/>
            <person name="Ye C.Y."/>
            <person name="Mauro-Herrera M."/>
            <person name="Wang L."/>
            <person name="Li P."/>
            <person name="Sharma M."/>
            <person name="Sharma R."/>
            <person name="Ronald P.C."/>
            <person name="Panaud O."/>
            <person name="Kellogg E.A."/>
            <person name="Brutnell T.P."/>
            <person name="Doust A.N."/>
            <person name="Tuskan G.A."/>
            <person name="Rokhsar D."/>
            <person name="Devos K.M."/>
        </authorList>
    </citation>
    <scope>NUCLEOTIDE SEQUENCE [LARGE SCALE GENOMIC DNA]</scope>
    <source>
        <strain evidence="7">cv. Yugu1</strain>
    </source>
</reference>
<evidence type="ECO:0000259" key="5">
    <source>
        <dbReference type="Pfam" id="PF16213"/>
    </source>
</evidence>
<dbReference type="OMA" id="STECEIF"/>
<dbReference type="PANTHER" id="PTHR34199:SF4">
    <property type="entry name" value="ARM REPEAT SUPERFAMILY PROTEIN"/>
    <property type="match status" value="1"/>
</dbReference>
<organism evidence="6 7">
    <name type="scientific">Setaria italica</name>
    <name type="common">Foxtail millet</name>
    <name type="synonym">Panicum italicum</name>
    <dbReference type="NCBI Taxonomy" id="4555"/>
    <lineage>
        <taxon>Eukaryota</taxon>
        <taxon>Viridiplantae</taxon>
        <taxon>Streptophyta</taxon>
        <taxon>Embryophyta</taxon>
        <taxon>Tracheophyta</taxon>
        <taxon>Spermatophyta</taxon>
        <taxon>Magnoliopsida</taxon>
        <taxon>Liliopsida</taxon>
        <taxon>Poales</taxon>
        <taxon>Poaceae</taxon>
        <taxon>PACMAD clade</taxon>
        <taxon>Panicoideae</taxon>
        <taxon>Panicodae</taxon>
        <taxon>Paniceae</taxon>
        <taxon>Cenchrinae</taxon>
        <taxon>Setaria</taxon>
    </lineage>
</organism>
<dbReference type="InterPro" id="IPR032629">
    <property type="entry name" value="DCB_dom"/>
</dbReference>
<evidence type="ECO:0008006" key="8">
    <source>
        <dbReference type="Google" id="ProtNLM"/>
    </source>
</evidence>
<keyword evidence="3" id="KW-0472">Membrane</keyword>
<name>K3XQT7_SETIT</name>
<accession>K3XQT7</accession>
<dbReference type="EMBL" id="AGNK02003322">
    <property type="status" value="NOT_ANNOTATED_CDS"/>
    <property type="molecule type" value="Genomic_DNA"/>
</dbReference>
<sequence length="611" mass="66413">MAFTAALEADLRALSAEARRRHPAVKDAAEHAILKLRSLSGPSEIAQNEDIVRMFLMACSVKSVKLSVIGLSCLQKLISHGAVASSALKEILATLKDHAEMTDEIVQLKTLQTMLILFQSHLHPESEESMSQALGICLYLLESSRSSDSVRNTAAATFRQAVALVFDNVIRAESLPSGKASSARLSSRVSSVADNIALHDRSLASNSGEPTMRENLSDVGKLGLRLLEDLTALAAGGSATWLRVHSLHRTFALDILEFVLSTYVSIFRALLSYQQVLRHQICSLLMTSLRTNVELEGEAGEPSFRRLVLRLVSHVIRLYSSSLVTESEVLFCRFSYASQSWNPVNTNVVENIVRALALVVATIQASDSSEETLAAVAGMFSSKAKGIEWSMDNDASNAAVLVASEAHTITLALEGLLGVVFTIATLTDEALDVGELESPKCESNSMECSGQLALLCMAMVNSTWLTILDSLSLILMRSQGEAIILEILKGYQAFTQACGVLRAIEPLNSFLASLCKFTINNPNEGEKKSILQSPGSKKSETTMDQRDGIILTPKNVQALRTLFNVAHRLHNILGPSWVLVSSIAIILLTLPVPLTGSISFCFKTFKRHIWT</sequence>
<dbReference type="InterPro" id="IPR016024">
    <property type="entry name" value="ARM-type_fold"/>
</dbReference>
<evidence type="ECO:0000313" key="6">
    <source>
        <dbReference type="EnsemblPlants" id="KQL07189"/>
    </source>
</evidence>
<proteinExistence type="predicted"/>
<keyword evidence="3" id="KW-0812">Transmembrane</keyword>
<dbReference type="Pfam" id="PF16213">
    <property type="entry name" value="DCB"/>
    <property type="match status" value="1"/>
</dbReference>
<dbReference type="Proteomes" id="UP000004995">
    <property type="component" value="Unassembled WGS sequence"/>
</dbReference>
<dbReference type="eggNOG" id="KOG1848">
    <property type="taxonomic scope" value="Eukaryota"/>
</dbReference>
<evidence type="ECO:0000313" key="7">
    <source>
        <dbReference type="Proteomes" id="UP000004995"/>
    </source>
</evidence>
<evidence type="ECO:0000256" key="2">
    <source>
        <dbReference type="ARBA" id="ARBA00022927"/>
    </source>
</evidence>